<gene>
    <name evidence="1" type="ORF">E3T50_06280</name>
</gene>
<dbReference type="Proteomes" id="UP000297983">
    <property type="component" value="Unassembled WGS sequence"/>
</dbReference>
<proteinExistence type="predicted"/>
<protein>
    <submittedName>
        <fullName evidence="1">Uncharacterized protein</fullName>
    </submittedName>
</protein>
<accession>A0A4R9AYT5</accession>
<name>A0A4R9AYT5_9MICO</name>
<keyword evidence="2" id="KW-1185">Reference proteome</keyword>
<evidence type="ECO:0000313" key="1">
    <source>
        <dbReference type="EMBL" id="TFD72098.1"/>
    </source>
</evidence>
<dbReference type="EMBL" id="SOHL01000010">
    <property type="protein sequence ID" value="TFD72098.1"/>
    <property type="molecule type" value="Genomic_DNA"/>
</dbReference>
<dbReference type="RefSeq" id="WP_134551087.1">
    <property type="nucleotide sequence ID" value="NZ_SOHL01000010.1"/>
</dbReference>
<dbReference type="AlphaFoldDB" id="A0A4R9AYT5"/>
<organism evidence="1 2">
    <name type="scientific">Cryobacterium gelidum</name>
    <dbReference type="NCBI Taxonomy" id="1259164"/>
    <lineage>
        <taxon>Bacteria</taxon>
        <taxon>Bacillati</taxon>
        <taxon>Actinomycetota</taxon>
        <taxon>Actinomycetes</taxon>
        <taxon>Micrococcales</taxon>
        <taxon>Microbacteriaceae</taxon>
        <taxon>Cryobacterium</taxon>
    </lineage>
</organism>
<comment type="caution">
    <text evidence="1">The sequence shown here is derived from an EMBL/GenBank/DDBJ whole genome shotgun (WGS) entry which is preliminary data.</text>
</comment>
<sequence>MKTVPIVTDESKGLCHQLNLLLVDEVPDAKREMHLHSTDTLCGNVQGITALPWPRMGFATDAAIVQRRALRRQTAFNKPNSLAASLSRTTGCTYTAPPQRFDRHC</sequence>
<evidence type="ECO:0000313" key="2">
    <source>
        <dbReference type="Proteomes" id="UP000297983"/>
    </source>
</evidence>
<reference evidence="1 2" key="1">
    <citation type="submission" date="2019-03" db="EMBL/GenBank/DDBJ databases">
        <title>Genomics of glacier-inhabiting Cryobacterium strains.</title>
        <authorList>
            <person name="Liu Q."/>
            <person name="Xin Y.-H."/>
        </authorList>
    </citation>
    <scope>NUCLEOTIDE SEQUENCE [LARGE SCALE GENOMIC DNA]</scope>
    <source>
        <strain evidence="1 2">Hz16</strain>
    </source>
</reference>